<dbReference type="Pfam" id="PF10057">
    <property type="entry name" value="MpsC"/>
    <property type="match status" value="2"/>
</dbReference>
<reference evidence="2 3" key="1">
    <citation type="submission" date="2021-01" db="EMBL/GenBank/DDBJ databases">
        <title>Genomic Encyclopedia of Type Strains, Phase IV (KMG-IV): sequencing the most valuable type-strain genomes for metagenomic binning, comparative biology and taxonomic classification.</title>
        <authorList>
            <person name="Goeker M."/>
        </authorList>
    </citation>
    <scope>NUCLEOTIDE SEQUENCE [LARGE SCALE GENOMIC DNA]</scope>
    <source>
        <strain evidence="2 3">DSM 25879</strain>
    </source>
</reference>
<sequence length="229" mass="26537">MGIKKSQLELASNIGRLLRDHFGKGPESIFVTISRPYITVYLRHFLTPMEQALINEKHELTVEETRDKLMLGLAPEMMELIKNVSGLKIEEFYYDWTLANASGIFVGICADDDFRADYSYPESIKVDMEISNVSKIAEKAPNQIYSHQLNPRTLIVIRKGILVEIEKMLIELGFEEQLTIAKRKLEKGLLFQRKELFEEYLDVQIDDIFVNWDFTLDKSTIVFILNPNK</sequence>
<evidence type="ECO:0000259" key="1">
    <source>
        <dbReference type="Pfam" id="PF10057"/>
    </source>
</evidence>
<dbReference type="Proteomes" id="UP000737402">
    <property type="component" value="Unassembled WGS sequence"/>
</dbReference>
<evidence type="ECO:0000313" key="3">
    <source>
        <dbReference type="Proteomes" id="UP000737402"/>
    </source>
</evidence>
<keyword evidence="3" id="KW-1185">Reference proteome</keyword>
<dbReference type="InterPro" id="IPR018745">
    <property type="entry name" value="MpsC"/>
</dbReference>
<organism evidence="2 3">
    <name type="scientific">Sutcliffiella tianshenii</name>
    <dbReference type="NCBI Taxonomy" id="1463404"/>
    <lineage>
        <taxon>Bacteria</taxon>
        <taxon>Bacillati</taxon>
        <taxon>Bacillota</taxon>
        <taxon>Bacilli</taxon>
        <taxon>Bacillales</taxon>
        <taxon>Bacillaceae</taxon>
        <taxon>Sutcliffiella</taxon>
    </lineage>
</organism>
<proteinExistence type="predicted"/>
<feature type="domain" description="Na+-translocating membrane potential-generating system MpsC" evidence="1">
    <location>
        <begin position="138"/>
        <end position="226"/>
    </location>
</feature>
<dbReference type="RefSeq" id="WP_239583039.1">
    <property type="nucleotide sequence ID" value="NZ_JAFBED010000015.1"/>
</dbReference>
<dbReference type="EMBL" id="JAFBED010000015">
    <property type="protein sequence ID" value="MBM7622202.1"/>
    <property type="molecule type" value="Genomic_DNA"/>
</dbReference>
<protein>
    <submittedName>
        <fullName evidence="2">Uncharacterized protein YbcI</fullName>
    </submittedName>
</protein>
<feature type="domain" description="Na+-translocating membrane potential-generating system MpsC" evidence="1">
    <location>
        <begin position="7"/>
        <end position="108"/>
    </location>
</feature>
<comment type="caution">
    <text evidence="2">The sequence shown here is derived from an EMBL/GenBank/DDBJ whole genome shotgun (WGS) entry which is preliminary data.</text>
</comment>
<gene>
    <name evidence="2" type="ORF">JOC95_004113</name>
</gene>
<name>A0ABS2P6E6_9BACI</name>
<accession>A0ABS2P6E6</accession>
<evidence type="ECO:0000313" key="2">
    <source>
        <dbReference type="EMBL" id="MBM7622202.1"/>
    </source>
</evidence>